<evidence type="ECO:0000256" key="20">
    <source>
        <dbReference type="ARBA" id="ARBA00051612"/>
    </source>
</evidence>
<reference evidence="28" key="3">
    <citation type="submission" date="2025-09" db="UniProtKB">
        <authorList>
            <consortium name="Ensembl"/>
        </authorList>
    </citation>
    <scope>IDENTIFICATION</scope>
</reference>
<evidence type="ECO:0000256" key="13">
    <source>
        <dbReference type="ARBA" id="ARBA00023228"/>
    </source>
</evidence>
<evidence type="ECO:0000256" key="5">
    <source>
        <dbReference type="ARBA" id="ARBA00022448"/>
    </source>
</evidence>
<dbReference type="GO" id="GO:0016324">
    <property type="term" value="C:apical plasma membrane"/>
    <property type="evidence" value="ECO:0007669"/>
    <property type="project" value="TreeGrafter"/>
</dbReference>
<evidence type="ECO:0000256" key="21">
    <source>
        <dbReference type="ARBA" id="ARBA00056891"/>
    </source>
</evidence>
<dbReference type="eggNOG" id="KOG2532">
    <property type="taxonomic scope" value="Eukaryota"/>
</dbReference>
<organism evidence="28 29">
    <name type="scientific">Ciona savignyi</name>
    <name type="common">Pacific transparent sea squirt</name>
    <dbReference type="NCBI Taxonomy" id="51511"/>
    <lineage>
        <taxon>Eukaryota</taxon>
        <taxon>Metazoa</taxon>
        <taxon>Chordata</taxon>
        <taxon>Tunicata</taxon>
        <taxon>Ascidiacea</taxon>
        <taxon>Phlebobranchia</taxon>
        <taxon>Cionidae</taxon>
        <taxon>Ciona</taxon>
    </lineage>
</organism>
<dbReference type="AlphaFoldDB" id="H2ZN03"/>
<evidence type="ECO:0000256" key="12">
    <source>
        <dbReference type="ARBA" id="ARBA00023180"/>
    </source>
</evidence>
<evidence type="ECO:0000256" key="24">
    <source>
        <dbReference type="ARBA" id="ARBA00081195"/>
    </source>
</evidence>
<protein>
    <recommendedName>
        <fullName evidence="22">Sialin</fullName>
    </recommendedName>
    <alternativeName>
        <fullName evidence="25">H(+)/nitrate cotransporter</fullName>
    </alternativeName>
    <alternativeName>
        <fullName evidence="23">H(+)/sialic acid cotransporter</fullName>
    </alternativeName>
    <alternativeName>
        <fullName evidence="24">Vesicular excitatory amino acid transporter</fullName>
    </alternativeName>
</protein>
<dbReference type="CDD" id="cd17318">
    <property type="entry name" value="MFS_SLC17"/>
    <property type="match status" value="1"/>
</dbReference>
<evidence type="ECO:0000256" key="3">
    <source>
        <dbReference type="ARBA" id="ARBA00004638"/>
    </source>
</evidence>
<sequence length="477" mass="51761">PGYYIKARYVLAFMGFLGMFNVYSLRTNLSVAIVAMVNSSGESDVNSSNVCPDRGQTSSDTANTNGIFDWNSAEQGLVLGCYFYGYIVSNVPGAWLARRYGIRLVLGIAMLLSSIITLFTPLAARSSFALFVALRIILGFFQGVSFPTMQGAWGLWAPPMERSALISAHIAGSSFGTCVTLPVAGVIADQLGWEAVFYVTGGVALLWSCIWLAIIHNSPSVHPRISEQERTYINDSIGVEKYKQEVRTPWLSMLTSLPLLAILTGHFASNWGNYTLLTMLPSYMSSILKFDLSTVSNTRRYSFNPIYGLDIYNILQSGFLSSVPYILQFLFTLVGGYITDVIRKRALTSTIVIRKVNTTLGLAIPAAFIVLAGYIGCDVAAAVAFFSISVAFNALTVPGCKANTVDIAPKYGGIIYGMSNTLANIPGFLAPQVVGLILLDGNSVTQWQTVFWISAAIYLTGAIVYLLFGSGEEQSWA</sequence>
<dbReference type="HOGENOM" id="CLU_001265_5_0_1"/>
<evidence type="ECO:0000256" key="17">
    <source>
        <dbReference type="ARBA" id="ARBA00050625"/>
    </source>
</evidence>
<keyword evidence="6" id="KW-1003">Cell membrane</keyword>
<keyword evidence="13" id="KW-0458">Lysosome</keyword>
<dbReference type="GO" id="GO:0006820">
    <property type="term" value="P:monoatomic anion transport"/>
    <property type="evidence" value="ECO:0007669"/>
    <property type="project" value="TreeGrafter"/>
</dbReference>
<dbReference type="Ensembl" id="ENSCSAVT00000019176.1">
    <property type="protein sequence ID" value="ENSCSAVP00000018969.1"/>
    <property type="gene ID" value="ENSCSAVG00000011143.1"/>
</dbReference>
<evidence type="ECO:0000259" key="27">
    <source>
        <dbReference type="PROSITE" id="PS50850"/>
    </source>
</evidence>
<dbReference type="OMA" id="AATSIMC"/>
<comment type="subcellular location">
    <subcellularLocation>
        <location evidence="2">Basolateral cell membrane</location>
        <topology evidence="2">Multi-pass membrane protein</topology>
    </subcellularLocation>
    <subcellularLocation>
        <location evidence="3">Cytoplasmic vesicle</location>
        <location evidence="3">Secretory vesicle membrane</location>
        <topology evidence="3">Multi-pass membrane protein</topology>
    </subcellularLocation>
    <subcellularLocation>
        <location evidence="1">Cytoplasmic vesicle</location>
        <location evidence="1">Secretory vesicle</location>
        <location evidence="1">Synaptic vesicle membrane</location>
    </subcellularLocation>
    <subcellularLocation>
        <location evidence="4">Lysosome membrane</location>
    </subcellularLocation>
</comment>
<dbReference type="GeneTree" id="ENSGT00940000163850"/>
<dbReference type="InterPro" id="IPR036259">
    <property type="entry name" value="MFS_trans_sf"/>
</dbReference>
<dbReference type="FunFam" id="1.20.1250.20:FF:000003">
    <property type="entry name" value="Solute carrier family 17 member 3"/>
    <property type="match status" value="1"/>
</dbReference>
<feature type="transmembrane region" description="Helical" evidence="26">
    <location>
        <begin position="163"/>
        <end position="183"/>
    </location>
</feature>
<evidence type="ECO:0000256" key="11">
    <source>
        <dbReference type="ARBA" id="ARBA00023136"/>
    </source>
</evidence>
<dbReference type="Pfam" id="PF07690">
    <property type="entry name" value="MFS_1"/>
    <property type="match status" value="1"/>
</dbReference>
<keyword evidence="7 26" id="KW-0812">Transmembrane</keyword>
<comment type="function">
    <text evidence="21">Receptor for CM101, a polysaccharide produced by group B Streptococcus with antipathoangiogenic properties.</text>
</comment>
<keyword evidence="5" id="KW-0813">Transport</keyword>
<feature type="transmembrane region" description="Helical" evidence="26">
    <location>
        <begin position="77"/>
        <end position="97"/>
    </location>
</feature>
<comment type="catalytic activity">
    <reaction evidence="19">
        <text>L-glutamate(out) = L-glutamate(in)</text>
        <dbReference type="Rhea" id="RHEA:66336"/>
        <dbReference type="ChEBI" id="CHEBI:29985"/>
    </reaction>
    <physiologicalReaction direction="left-to-right" evidence="19">
        <dbReference type="Rhea" id="RHEA:66337"/>
    </physiologicalReaction>
</comment>
<evidence type="ECO:0000256" key="19">
    <source>
        <dbReference type="ARBA" id="ARBA00051447"/>
    </source>
</evidence>
<dbReference type="PROSITE" id="PS50850">
    <property type="entry name" value="MFS"/>
    <property type="match status" value="1"/>
</dbReference>
<dbReference type="InParanoid" id="H2ZN03"/>
<evidence type="ECO:0000256" key="25">
    <source>
        <dbReference type="ARBA" id="ARBA00081925"/>
    </source>
</evidence>
<feature type="transmembrane region" description="Helical" evidence="26">
    <location>
        <begin position="250"/>
        <end position="269"/>
    </location>
</feature>
<dbReference type="GO" id="GO:0016323">
    <property type="term" value="C:basolateral plasma membrane"/>
    <property type="evidence" value="ECO:0007669"/>
    <property type="project" value="UniProtKB-SubCell"/>
</dbReference>
<evidence type="ECO:0000256" key="4">
    <source>
        <dbReference type="ARBA" id="ARBA00004656"/>
    </source>
</evidence>
<dbReference type="InterPro" id="IPR011701">
    <property type="entry name" value="MFS"/>
</dbReference>
<evidence type="ECO:0000256" key="16">
    <source>
        <dbReference type="ARBA" id="ARBA00050554"/>
    </source>
</evidence>
<comment type="catalytic activity">
    <reaction evidence="20">
        <text>D-glucuronate(out) + H(+)(out) = D-glucuronate(in) + H(+)(in)</text>
        <dbReference type="Rhea" id="RHEA:72591"/>
        <dbReference type="ChEBI" id="CHEBI:15378"/>
        <dbReference type="ChEBI" id="CHEBI:58720"/>
    </reaction>
    <physiologicalReaction direction="left-to-right" evidence="20">
        <dbReference type="Rhea" id="RHEA:72592"/>
    </physiologicalReaction>
</comment>
<accession>H2ZN03</accession>
<evidence type="ECO:0000256" key="15">
    <source>
        <dbReference type="ARBA" id="ARBA00050101"/>
    </source>
</evidence>
<evidence type="ECO:0000313" key="28">
    <source>
        <dbReference type="Ensembl" id="ENSCSAVP00000018969.1"/>
    </source>
</evidence>
<dbReference type="PANTHER" id="PTHR11662:SF399">
    <property type="entry name" value="FI19708P1-RELATED"/>
    <property type="match status" value="1"/>
</dbReference>
<evidence type="ECO:0000256" key="1">
    <source>
        <dbReference type="ARBA" id="ARBA00004432"/>
    </source>
</evidence>
<feature type="transmembrane region" description="Helical" evidence="26">
    <location>
        <begin position="449"/>
        <end position="468"/>
    </location>
</feature>
<evidence type="ECO:0000256" key="18">
    <source>
        <dbReference type="ARBA" id="ARBA00051403"/>
    </source>
</evidence>
<feature type="transmembrane region" description="Helical" evidence="26">
    <location>
        <begin position="360"/>
        <end position="388"/>
    </location>
</feature>
<evidence type="ECO:0000256" key="26">
    <source>
        <dbReference type="SAM" id="Phobius"/>
    </source>
</evidence>
<dbReference type="GO" id="GO:0005765">
    <property type="term" value="C:lysosomal membrane"/>
    <property type="evidence" value="ECO:0007669"/>
    <property type="project" value="UniProtKB-SubCell"/>
</dbReference>
<dbReference type="Proteomes" id="UP000007875">
    <property type="component" value="Unassembled WGS sequence"/>
</dbReference>
<feature type="transmembrane region" description="Helical" evidence="26">
    <location>
        <begin position="104"/>
        <end position="124"/>
    </location>
</feature>
<evidence type="ECO:0000256" key="14">
    <source>
        <dbReference type="ARBA" id="ARBA00023329"/>
    </source>
</evidence>
<dbReference type="GO" id="GO:0046942">
    <property type="term" value="P:carboxylic acid transport"/>
    <property type="evidence" value="ECO:0007669"/>
    <property type="project" value="UniProtKB-ARBA"/>
</dbReference>
<keyword evidence="8" id="KW-0769">Symport</keyword>
<dbReference type="InterPro" id="IPR050382">
    <property type="entry name" value="MFS_Na/Anion_cotransporter"/>
</dbReference>
<keyword evidence="10" id="KW-0770">Synapse</keyword>
<keyword evidence="12" id="KW-0325">Glycoprotein</keyword>
<keyword evidence="14" id="KW-0968">Cytoplasmic vesicle</keyword>
<evidence type="ECO:0000256" key="8">
    <source>
        <dbReference type="ARBA" id="ARBA00022847"/>
    </source>
</evidence>
<dbReference type="GO" id="GO:0015293">
    <property type="term" value="F:symporter activity"/>
    <property type="evidence" value="ECO:0007669"/>
    <property type="project" value="UniProtKB-KW"/>
</dbReference>
<reference evidence="29" key="1">
    <citation type="submission" date="2003-08" db="EMBL/GenBank/DDBJ databases">
        <authorList>
            <person name="Birren B."/>
            <person name="Nusbaum C."/>
            <person name="Abebe A."/>
            <person name="Abouelleil A."/>
            <person name="Adekoya E."/>
            <person name="Ait-zahra M."/>
            <person name="Allen N."/>
            <person name="Allen T."/>
            <person name="An P."/>
            <person name="Anderson M."/>
            <person name="Anderson S."/>
            <person name="Arachchi H."/>
            <person name="Armbruster J."/>
            <person name="Bachantsang P."/>
            <person name="Baldwin J."/>
            <person name="Barry A."/>
            <person name="Bayul T."/>
            <person name="Blitshsteyn B."/>
            <person name="Bloom T."/>
            <person name="Blye J."/>
            <person name="Boguslavskiy L."/>
            <person name="Borowsky M."/>
            <person name="Boukhgalter B."/>
            <person name="Brunache A."/>
            <person name="Butler J."/>
            <person name="Calixte N."/>
            <person name="Calvo S."/>
            <person name="Camarata J."/>
            <person name="Campo K."/>
            <person name="Chang J."/>
            <person name="Cheshatsang Y."/>
            <person name="Citroen M."/>
            <person name="Collymore A."/>
            <person name="Considine T."/>
            <person name="Cook A."/>
            <person name="Cooke P."/>
            <person name="Corum B."/>
            <person name="Cuomo C."/>
            <person name="David R."/>
            <person name="Dawoe T."/>
            <person name="Degray S."/>
            <person name="Dodge S."/>
            <person name="Dooley K."/>
            <person name="Dorje P."/>
            <person name="Dorjee K."/>
            <person name="Dorris L."/>
            <person name="Duffey N."/>
            <person name="Dupes A."/>
            <person name="Elkins T."/>
            <person name="Engels R."/>
            <person name="Erickson J."/>
            <person name="Farina A."/>
            <person name="Faro S."/>
            <person name="Ferreira P."/>
            <person name="Fischer H."/>
            <person name="Fitzgerald M."/>
            <person name="Foley K."/>
            <person name="Gage D."/>
            <person name="Galagan J."/>
            <person name="Gearin G."/>
            <person name="Gnerre S."/>
            <person name="Gnirke A."/>
            <person name="Goyette A."/>
            <person name="Graham J."/>
            <person name="Grandbois E."/>
            <person name="Gyaltsen K."/>
            <person name="Hafez N."/>
            <person name="Hagopian D."/>
            <person name="Hagos B."/>
            <person name="Hall J."/>
            <person name="Hatcher B."/>
            <person name="Heller A."/>
            <person name="Higgins H."/>
            <person name="Honan T."/>
            <person name="Horn A."/>
            <person name="Houde N."/>
            <person name="Hughes L."/>
            <person name="Hulme W."/>
            <person name="Husby E."/>
            <person name="Iliev I."/>
            <person name="Jaffe D."/>
            <person name="Jones C."/>
            <person name="Kamal M."/>
            <person name="Kamat A."/>
            <person name="Kamvysselis M."/>
            <person name="Karlsson E."/>
            <person name="Kells C."/>
            <person name="Kieu A."/>
            <person name="Kisner P."/>
            <person name="Kodira C."/>
            <person name="Kulbokas E."/>
            <person name="Labutti K."/>
            <person name="Lama D."/>
            <person name="Landers T."/>
            <person name="Leger J."/>
            <person name="Levine S."/>
            <person name="Lewis D."/>
            <person name="Lewis T."/>
            <person name="Lindblad-toh K."/>
            <person name="Liu X."/>
            <person name="Lokyitsang T."/>
            <person name="Lokyitsang Y."/>
            <person name="Lucien O."/>
            <person name="Lui A."/>
            <person name="Ma L.J."/>
            <person name="Mabbitt R."/>
            <person name="Macdonald J."/>
            <person name="Maclean C."/>
            <person name="Major J."/>
            <person name="Manning J."/>
            <person name="Marabella R."/>
            <person name="Maru K."/>
            <person name="Matthews C."/>
            <person name="Mauceli E."/>
            <person name="Mccarthy M."/>
            <person name="Mcdonough S."/>
            <person name="Mcghee T."/>
            <person name="Meldrim J."/>
            <person name="Meneus L."/>
            <person name="Mesirov J."/>
            <person name="Mihalev A."/>
            <person name="Mihova T."/>
            <person name="Mikkelsen T."/>
            <person name="Mlenga V."/>
            <person name="Moru K."/>
            <person name="Mozes J."/>
            <person name="Mulrain L."/>
            <person name="Munson G."/>
            <person name="Naylor J."/>
            <person name="Newes C."/>
            <person name="Nguyen C."/>
            <person name="Nguyen N."/>
            <person name="Nguyen T."/>
            <person name="Nicol R."/>
            <person name="Nielsen C."/>
            <person name="Nizzari M."/>
            <person name="Norbu C."/>
            <person name="Norbu N."/>
            <person name="O'donnell P."/>
            <person name="Okoawo O."/>
            <person name="O'leary S."/>
            <person name="Omotosho B."/>
            <person name="O'neill K."/>
            <person name="Osman S."/>
            <person name="Parker S."/>
            <person name="Perrin D."/>
            <person name="Phunkhang P."/>
            <person name="Piqani B."/>
            <person name="Purcell S."/>
            <person name="Rachupka T."/>
            <person name="Ramasamy U."/>
            <person name="Rameau R."/>
            <person name="Ray V."/>
            <person name="Raymond C."/>
            <person name="Retta R."/>
            <person name="Richardson S."/>
            <person name="Rise C."/>
            <person name="Rodriguez J."/>
            <person name="Rogers J."/>
            <person name="Rogov P."/>
            <person name="Rutman M."/>
            <person name="Schupbach R."/>
            <person name="Seaman C."/>
            <person name="Settipalli S."/>
            <person name="Sharpe T."/>
            <person name="Sheridan J."/>
            <person name="Sherpa N."/>
            <person name="Shi J."/>
            <person name="Smirnov S."/>
            <person name="Smith C."/>
            <person name="Sougnez C."/>
            <person name="Spencer B."/>
            <person name="Stalker J."/>
            <person name="Stange-thomann N."/>
            <person name="Stavropoulos S."/>
            <person name="Stetson K."/>
            <person name="Stone C."/>
            <person name="Stone S."/>
            <person name="Stubbs M."/>
            <person name="Talamas J."/>
            <person name="Tchuinga P."/>
            <person name="Tenzing P."/>
            <person name="Tesfaye S."/>
            <person name="Theodore J."/>
            <person name="Thoulutsang Y."/>
            <person name="Topham K."/>
            <person name="Towey S."/>
            <person name="Tsamla T."/>
            <person name="Tsomo N."/>
            <person name="Vallee D."/>
            <person name="Vassiliev H."/>
            <person name="Venkataraman V."/>
            <person name="Vinson J."/>
            <person name="Vo A."/>
            <person name="Wade C."/>
            <person name="Wang S."/>
            <person name="Wangchuk T."/>
            <person name="Wangdi T."/>
            <person name="Whittaker C."/>
            <person name="Wilkinson J."/>
            <person name="Wu Y."/>
            <person name="Wyman D."/>
            <person name="Yadav S."/>
            <person name="Yang S."/>
            <person name="Yang X."/>
            <person name="Yeager S."/>
            <person name="Yee E."/>
            <person name="Young G."/>
            <person name="Zainoun J."/>
            <person name="Zembeck L."/>
            <person name="Zimmer A."/>
            <person name="Zody M."/>
            <person name="Lander E."/>
        </authorList>
    </citation>
    <scope>NUCLEOTIDE SEQUENCE [LARGE SCALE GENOMIC DNA]</scope>
</reference>
<keyword evidence="29" id="KW-1185">Reference proteome</keyword>
<feature type="transmembrane region" description="Helical" evidence="26">
    <location>
        <begin position="130"/>
        <end position="156"/>
    </location>
</feature>
<dbReference type="GO" id="GO:0030672">
    <property type="term" value="C:synaptic vesicle membrane"/>
    <property type="evidence" value="ECO:0007669"/>
    <property type="project" value="UniProtKB-SubCell"/>
</dbReference>
<feature type="domain" description="Major facilitator superfamily (MFS) profile" evidence="27">
    <location>
        <begin position="7"/>
        <end position="473"/>
    </location>
</feature>
<reference evidence="28" key="2">
    <citation type="submission" date="2025-08" db="UniProtKB">
        <authorList>
            <consortium name="Ensembl"/>
        </authorList>
    </citation>
    <scope>IDENTIFICATION</scope>
</reference>
<feature type="transmembrane region" description="Helical" evidence="26">
    <location>
        <begin position="319"/>
        <end position="339"/>
    </location>
</feature>
<evidence type="ECO:0000256" key="10">
    <source>
        <dbReference type="ARBA" id="ARBA00023018"/>
    </source>
</evidence>
<proteinExistence type="predicted"/>
<feature type="transmembrane region" description="Helical" evidence="26">
    <location>
        <begin position="195"/>
        <end position="215"/>
    </location>
</feature>
<comment type="catalytic activity">
    <reaction evidence="17">
        <text>N-acetylneuraminate(in) + H(+)(in) = N-acetylneuraminate(out) + H(+)(out)</text>
        <dbReference type="Rhea" id="RHEA:28987"/>
        <dbReference type="ChEBI" id="CHEBI:15378"/>
        <dbReference type="ChEBI" id="CHEBI:35418"/>
    </reaction>
    <physiologicalReaction direction="right-to-left" evidence="17">
        <dbReference type="Rhea" id="RHEA:28989"/>
    </physiologicalReaction>
</comment>
<evidence type="ECO:0000256" key="9">
    <source>
        <dbReference type="ARBA" id="ARBA00022989"/>
    </source>
</evidence>
<feature type="transmembrane region" description="Helical" evidence="26">
    <location>
        <begin position="7"/>
        <end position="25"/>
    </location>
</feature>
<evidence type="ECO:0000256" key="22">
    <source>
        <dbReference type="ARBA" id="ARBA00069713"/>
    </source>
</evidence>
<keyword evidence="11 26" id="KW-0472">Membrane</keyword>
<dbReference type="PANTHER" id="PTHR11662">
    <property type="entry name" value="SOLUTE CARRIER FAMILY 17"/>
    <property type="match status" value="1"/>
</dbReference>
<dbReference type="Gene3D" id="1.20.1250.20">
    <property type="entry name" value="MFS general substrate transporter like domains"/>
    <property type="match status" value="2"/>
</dbReference>
<evidence type="ECO:0000256" key="2">
    <source>
        <dbReference type="ARBA" id="ARBA00004554"/>
    </source>
</evidence>
<comment type="catalytic activity">
    <reaction evidence="16">
        <text>L-aspartate(out) = L-aspartate(in)</text>
        <dbReference type="Rhea" id="RHEA:66332"/>
        <dbReference type="ChEBI" id="CHEBI:29991"/>
    </reaction>
    <physiologicalReaction direction="left-to-right" evidence="16">
        <dbReference type="Rhea" id="RHEA:66333"/>
    </physiologicalReaction>
</comment>
<dbReference type="STRING" id="51511.ENSCSAVP00000018969"/>
<keyword evidence="9 26" id="KW-1133">Transmembrane helix</keyword>
<evidence type="ECO:0000256" key="23">
    <source>
        <dbReference type="ARBA" id="ARBA00080244"/>
    </source>
</evidence>
<evidence type="ECO:0000256" key="6">
    <source>
        <dbReference type="ARBA" id="ARBA00022475"/>
    </source>
</evidence>
<comment type="catalytic activity">
    <reaction evidence="15">
        <text>2 nitrate(out) + H(+)(out) = 2 nitrate(in) + H(+)(in)</text>
        <dbReference type="Rhea" id="RHEA:71539"/>
        <dbReference type="ChEBI" id="CHEBI:15378"/>
        <dbReference type="ChEBI" id="CHEBI:17632"/>
    </reaction>
    <physiologicalReaction direction="left-to-right" evidence="15">
        <dbReference type="Rhea" id="RHEA:71540"/>
    </physiologicalReaction>
</comment>
<evidence type="ECO:0000313" key="29">
    <source>
        <dbReference type="Proteomes" id="UP000007875"/>
    </source>
</evidence>
<dbReference type="SUPFAM" id="SSF103473">
    <property type="entry name" value="MFS general substrate transporter"/>
    <property type="match status" value="1"/>
</dbReference>
<evidence type="ECO:0000256" key="7">
    <source>
        <dbReference type="ARBA" id="ARBA00022692"/>
    </source>
</evidence>
<dbReference type="InterPro" id="IPR020846">
    <property type="entry name" value="MFS_dom"/>
</dbReference>
<name>H2ZN03_CIOSA</name>
<dbReference type="FunFam" id="1.20.1250.20:FF:000067">
    <property type="entry name" value="sialin isoform X2"/>
    <property type="match status" value="1"/>
</dbReference>
<comment type="catalytic activity">
    <reaction evidence="18">
        <text>N-acetyl-L-aspartyl-L-glutamate(out) = N-acetyl-L-aspartyl-L-glutamate(in)</text>
        <dbReference type="Rhea" id="RHEA:72599"/>
        <dbReference type="ChEBI" id="CHEBI:76931"/>
    </reaction>
    <physiologicalReaction direction="left-to-right" evidence="18">
        <dbReference type="Rhea" id="RHEA:72600"/>
    </physiologicalReaction>
</comment>